<dbReference type="AlphaFoldDB" id="A0A0X8X6M1"/>
<dbReference type="RefSeq" id="WP_096354611.1">
    <property type="nucleotide sequence ID" value="NZ_AP017313.1"/>
</dbReference>
<dbReference type="EMBL" id="AP017313">
    <property type="protein sequence ID" value="BAU56042.1"/>
    <property type="molecule type" value="Genomic_DNA"/>
</dbReference>
<evidence type="ECO:0000313" key="1">
    <source>
        <dbReference type="EMBL" id="BAU56042.1"/>
    </source>
</evidence>
<reference evidence="1 2" key="1">
    <citation type="submission" date="2015-12" db="EMBL/GenBank/DDBJ databases">
        <title>Genome sequence of Mucilaginibacter gotjawali.</title>
        <authorList>
            <person name="Lee J.S."/>
            <person name="Lee K.C."/>
            <person name="Kim K.K."/>
            <person name="Lee B.W."/>
        </authorList>
    </citation>
    <scope>NUCLEOTIDE SEQUENCE [LARGE SCALE GENOMIC DNA]</scope>
    <source>
        <strain evidence="1 2">SA3-7</strain>
    </source>
</reference>
<organism evidence="1 2">
    <name type="scientific">Mucilaginibacter gotjawali</name>
    <dbReference type="NCBI Taxonomy" id="1550579"/>
    <lineage>
        <taxon>Bacteria</taxon>
        <taxon>Pseudomonadati</taxon>
        <taxon>Bacteroidota</taxon>
        <taxon>Sphingobacteriia</taxon>
        <taxon>Sphingobacteriales</taxon>
        <taxon>Sphingobacteriaceae</taxon>
        <taxon>Mucilaginibacter</taxon>
    </lineage>
</organism>
<accession>A0A0X8X6M1</accession>
<dbReference type="Proteomes" id="UP000218263">
    <property type="component" value="Chromosome"/>
</dbReference>
<protein>
    <submittedName>
        <fullName evidence="1">Uncharacterized protein</fullName>
    </submittedName>
</protein>
<proteinExistence type="predicted"/>
<name>A0A0X8X6M1_9SPHI</name>
<evidence type="ECO:0000313" key="2">
    <source>
        <dbReference type="Proteomes" id="UP000218263"/>
    </source>
</evidence>
<keyword evidence="2" id="KW-1185">Reference proteome</keyword>
<sequence>MVINKKIALALVVANVIFLIYSVFLFFYFGHTIFPDFTKPQATEPSADSIWNIIATFLNIVVYIGLFWVLGAFKEHILIRGAMLLLLFLKVPAIISLNFNHLDAIAMSALFQSIIVFFACLAVAMLIVLLFVRSKMIKLYFRWFVALMLVALILPTIGDYVYDNFSVRWLLIDRFLLVWASFMPTLFLFIKVYSLSKQNDFVVHE</sequence>
<gene>
    <name evidence="1" type="ORF">MgSA37_04234</name>
</gene>
<dbReference type="KEGG" id="mgot:MgSA37_04234"/>